<reference evidence="1 2" key="1">
    <citation type="submission" date="2018-02" db="EMBL/GenBank/DDBJ databases">
        <title>Draft genome of wild Prunus yedoensis var. nudiflora.</title>
        <authorList>
            <person name="Baek S."/>
            <person name="Kim J.-H."/>
            <person name="Choi K."/>
            <person name="Kim G.-B."/>
            <person name="Cho A."/>
            <person name="Jang H."/>
            <person name="Shin C.-H."/>
            <person name="Yu H.-J."/>
            <person name="Mun J.-H."/>
        </authorList>
    </citation>
    <scope>NUCLEOTIDE SEQUENCE [LARGE SCALE GENOMIC DNA]</scope>
    <source>
        <strain evidence="2">cv. Jeju island</strain>
        <tissue evidence="1">Leaf</tissue>
    </source>
</reference>
<evidence type="ECO:0000313" key="1">
    <source>
        <dbReference type="EMBL" id="PQM38303.1"/>
    </source>
</evidence>
<sequence length="64" mass="7689">MFTRIFLWKYVSQPEEQKTHKQRGDEWILAMHNETLAPFDHLELDTLIPSLDCPFNAWDSELRV</sequence>
<dbReference type="AlphaFoldDB" id="A0A314ULA6"/>
<dbReference type="EMBL" id="PJQY01003322">
    <property type="protein sequence ID" value="PQM38303.1"/>
    <property type="molecule type" value="Genomic_DNA"/>
</dbReference>
<accession>A0A314ULA6</accession>
<proteinExistence type="predicted"/>
<evidence type="ECO:0000313" key="2">
    <source>
        <dbReference type="Proteomes" id="UP000250321"/>
    </source>
</evidence>
<dbReference type="Proteomes" id="UP000250321">
    <property type="component" value="Unassembled WGS sequence"/>
</dbReference>
<gene>
    <name evidence="1" type="ORF">Pyn_35904</name>
</gene>
<organism evidence="1 2">
    <name type="scientific">Prunus yedoensis var. nudiflora</name>
    <dbReference type="NCBI Taxonomy" id="2094558"/>
    <lineage>
        <taxon>Eukaryota</taxon>
        <taxon>Viridiplantae</taxon>
        <taxon>Streptophyta</taxon>
        <taxon>Embryophyta</taxon>
        <taxon>Tracheophyta</taxon>
        <taxon>Spermatophyta</taxon>
        <taxon>Magnoliopsida</taxon>
        <taxon>eudicotyledons</taxon>
        <taxon>Gunneridae</taxon>
        <taxon>Pentapetalae</taxon>
        <taxon>rosids</taxon>
        <taxon>fabids</taxon>
        <taxon>Rosales</taxon>
        <taxon>Rosaceae</taxon>
        <taxon>Amygdaloideae</taxon>
        <taxon>Amygdaleae</taxon>
        <taxon>Prunus</taxon>
    </lineage>
</organism>
<keyword evidence="2" id="KW-1185">Reference proteome</keyword>
<comment type="caution">
    <text evidence="1">The sequence shown here is derived from an EMBL/GenBank/DDBJ whole genome shotgun (WGS) entry which is preliminary data.</text>
</comment>
<protein>
    <submittedName>
        <fullName evidence="1">Uncharacterized protein</fullName>
    </submittedName>
</protein>
<name>A0A314ULA6_PRUYE</name>